<protein>
    <submittedName>
        <fullName evidence="1">Uncharacterized protein</fullName>
    </submittedName>
</protein>
<dbReference type="AlphaFoldDB" id="H1FVK7"/>
<reference evidence="1 2" key="1">
    <citation type="journal article" date="2012" name="Proc. Natl. Acad. Sci. U.S.A.">
        <title>Genome and physiology of a model Epsilonproteobacterium responsible for sulfide detoxification in marine oxygen depletion zones.</title>
        <authorList>
            <person name="Grote J."/>
            <person name="Schott T."/>
            <person name="Bruckner C.G."/>
            <person name="Glockner F.O."/>
            <person name="Jost G."/>
            <person name="Teeling H."/>
            <person name="Labrenz M."/>
            <person name="Jurgens K."/>
        </authorList>
    </citation>
    <scope>NUCLEOTIDE SEQUENCE [LARGE SCALE GENOMIC DNA]</scope>
    <source>
        <strain evidence="1 2">GD1</strain>
    </source>
</reference>
<dbReference type="eggNOG" id="ENOG5031M8F">
    <property type="taxonomic scope" value="Bacteria"/>
</dbReference>
<sequence>MLVVMGGYFLVNPSYEKSLKAKYYYEVGEYKEALALAKEAFSIDVYNRMASTIMAQSITSLKYVSYIDDAKKYMHDINKIATHDVISDADKAKIRTMCNIMLSAYIKLAPSVVTDTDLVDEAARYHDNFEKLLEKVNK</sequence>
<dbReference type="PATRIC" id="fig|929558.5.peg.1792"/>
<proteinExistence type="predicted"/>
<accession>H1FVK7</accession>
<dbReference type="STRING" id="929558.SMGD1_1797"/>
<evidence type="ECO:0000313" key="2">
    <source>
        <dbReference type="Proteomes" id="UP000006431"/>
    </source>
</evidence>
<keyword evidence="2" id="KW-1185">Reference proteome</keyword>
<dbReference type="Proteomes" id="UP000006431">
    <property type="component" value="Unassembled WGS sequence"/>
</dbReference>
<dbReference type="HOGENOM" id="CLU_144854_0_0_7"/>
<dbReference type="EMBL" id="AFRZ01000001">
    <property type="protein sequence ID" value="EHP30320.1"/>
    <property type="molecule type" value="Genomic_DNA"/>
</dbReference>
<comment type="caution">
    <text evidence="1">The sequence shown here is derived from an EMBL/GenBank/DDBJ whole genome shotgun (WGS) entry which is preliminary data.</text>
</comment>
<name>H1FVK7_SULGG</name>
<organism evidence="1 2">
    <name type="scientific">Sulfurimonas gotlandica (strain DSM 19862 / JCM 16533 / GD1)</name>
    <dbReference type="NCBI Taxonomy" id="929558"/>
    <lineage>
        <taxon>Bacteria</taxon>
        <taxon>Pseudomonadati</taxon>
        <taxon>Campylobacterota</taxon>
        <taxon>Epsilonproteobacteria</taxon>
        <taxon>Campylobacterales</taxon>
        <taxon>Sulfurimonadaceae</taxon>
        <taxon>Sulfurimonas</taxon>
    </lineage>
</organism>
<evidence type="ECO:0000313" key="1">
    <source>
        <dbReference type="EMBL" id="EHP30320.1"/>
    </source>
</evidence>
<gene>
    <name evidence="1" type="ORF">SMGD1_1797</name>
</gene>